<evidence type="ECO:0000256" key="9">
    <source>
        <dbReference type="ARBA" id="ARBA00023136"/>
    </source>
</evidence>
<dbReference type="PANTHER" id="PTHR24221">
    <property type="entry name" value="ATP-BINDING CASSETTE SUB-FAMILY B"/>
    <property type="match status" value="1"/>
</dbReference>
<dbReference type="GO" id="GO:0005524">
    <property type="term" value="F:ATP binding"/>
    <property type="evidence" value="ECO:0007669"/>
    <property type="project" value="UniProtKB-KW"/>
</dbReference>
<evidence type="ECO:0000256" key="4">
    <source>
        <dbReference type="ARBA" id="ARBA00022692"/>
    </source>
</evidence>
<dbReference type="PROSITE" id="PS50893">
    <property type="entry name" value="ABC_TRANSPORTER_2"/>
    <property type="match status" value="1"/>
</dbReference>
<dbReference type="InterPro" id="IPR011527">
    <property type="entry name" value="ABC1_TM_dom"/>
</dbReference>
<keyword evidence="6 13" id="KW-0067">ATP-binding</keyword>
<dbReference type="GO" id="GO:0016887">
    <property type="term" value="F:ATP hydrolysis activity"/>
    <property type="evidence" value="ECO:0007669"/>
    <property type="project" value="InterPro"/>
</dbReference>
<keyword evidence="5" id="KW-0547">Nucleotide-binding</keyword>
<evidence type="ECO:0000256" key="5">
    <source>
        <dbReference type="ARBA" id="ARBA00022741"/>
    </source>
</evidence>
<dbReference type="AlphaFoldDB" id="A0A345YAE6"/>
<dbReference type="Pfam" id="PF00005">
    <property type="entry name" value="ABC_tran"/>
    <property type="match status" value="1"/>
</dbReference>
<dbReference type="GO" id="GO:0034040">
    <property type="term" value="F:ATPase-coupled lipid transmembrane transporter activity"/>
    <property type="evidence" value="ECO:0007669"/>
    <property type="project" value="TreeGrafter"/>
</dbReference>
<dbReference type="Gene3D" id="1.20.1560.10">
    <property type="entry name" value="ABC transporter type 1, transmembrane domain"/>
    <property type="match status" value="1"/>
</dbReference>
<evidence type="ECO:0000256" key="7">
    <source>
        <dbReference type="ARBA" id="ARBA00022989"/>
    </source>
</evidence>
<dbReference type="CDD" id="cd18565">
    <property type="entry name" value="ABC_6TM_exporter_like"/>
    <property type="match status" value="1"/>
</dbReference>
<keyword evidence="2" id="KW-0813">Transport</keyword>
<proteinExistence type="predicted"/>
<evidence type="ECO:0000256" key="8">
    <source>
        <dbReference type="ARBA" id="ARBA00023055"/>
    </source>
</evidence>
<evidence type="ECO:0000313" key="13">
    <source>
        <dbReference type="EMBL" id="AXK40898.1"/>
    </source>
</evidence>
<evidence type="ECO:0000256" key="1">
    <source>
        <dbReference type="ARBA" id="ARBA00004651"/>
    </source>
</evidence>
<gene>
    <name evidence="13" type="ORF">DWG20_13450</name>
</gene>
<sequence>MQPLKKLFDHARRYRRDAWLASLYSVTNKLFDILPEVLIGVAVDVVVSRQDSFLARLGFVDVKVQLVVLGALTVLIWGFESLFEYLYSVKWRKLAQSLQHDLRLETYHHVQKLEMAWFEQKKSGQLMAVMNDDINQMERFLNGGANSILQVLSSTVLVSAVFFALSPKLAAIALAPMPLILYGTFWFQRRLAPRYAAVREAAGDINARLANNLSGIATIKSYAAEEFEAAHVEAASDAYRDKNVEAIRLSSAITPVIRIAILAGFVTTLVYGGWMALSGELAVGSYSVLVFLTQRLLWPLTGLAEIADLYQRSMASIARVLHLVDTPIGIPYAGRALPRDGVAGSVEFRDVDFAYGLESGSAPTLFGVDLAIPAGQTVGIVGSTGSGKSTLIKLLLRFYTPRSGHVLLDGEDIASADLQDLRRLIGYVSQEPFLTDGSIADNIAYGTPGATPGQIEAAARAAEAHEFIARLPQGYDTEVGERGQRLSGGQRQRIALARAILKNPPVLILDEATSAVDNETEAAIQRSLAQVAKGRTTIVIAHRLSTVRQADRIWVMEHGRIVESGHHDELLEKDGVYAGLWRLQTGERLAEA</sequence>
<dbReference type="GO" id="GO:0005886">
    <property type="term" value="C:plasma membrane"/>
    <property type="evidence" value="ECO:0007669"/>
    <property type="project" value="UniProtKB-SubCell"/>
</dbReference>
<evidence type="ECO:0000256" key="3">
    <source>
        <dbReference type="ARBA" id="ARBA00022475"/>
    </source>
</evidence>
<evidence type="ECO:0000256" key="10">
    <source>
        <dbReference type="SAM" id="Phobius"/>
    </source>
</evidence>
<evidence type="ECO:0000259" key="12">
    <source>
        <dbReference type="PROSITE" id="PS50929"/>
    </source>
</evidence>
<feature type="domain" description="ABC transmembrane type-1" evidence="12">
    <location>
        <begin position="19"/>
        <end position="312"/>
    </location>
</feature>
<dbReference type="EMBL" id="CP031337">
    <property type="protein sequence ID" value="AXK40898.1"/>
    <property type="molecule type" value="Genomic_DNA"/>
</dbReference>
<protein>
    <submittedName>
        <fullName evidence="13">ABC transporter ATP-binding protein</fullName>
    </submittedName>
</protein>
<feature type="transmembrane region" description="Helical" evidence="10">
    <location>
        <begin position="140"/>
        <end position="163"/>
    </location>
</feature>
<dbReference type="InterPro" id="IPR017871">
    <property type="entry name" value="ABC_transporter-like_CS"/>
</dbReference>
<dbReference type="SMART" id="SM00382">
    <property type="entry name" value="AAA"/>
    <property type="match status" value="1"/>
</dbReference>
<organism evidence="13 14">
    <name type="scientific">Crenobacter cavernae</name>
    <dbReference type="NCBI Taxonomy" id="2290923"/>
    <lineage>
        <taxon>Bacteria</taxon>
        <taxon>Pseudomonadati</taxon>
        <taxon>Pseudomonadota</taxon>
        <taxon>Betaproteobacteria</taxon>
        <taxon>Neisseriales</taxon>
        <taxon>Neisseriaceae</taxon>
        <taxon>Crenobacter</taxon>
    </lineage>
</organism>
<accession>A0A345YAE6</accession>
<dbReference type="InterPro" id="IPR027417">
    <property type="entry name" value="P-loop_NTPase"/>
</dbReference>
<dbReference type="GO" id="GO:0140359">
    <property type="term" value="F:ABC-type transporter activity"/>
    <property type="evidence" value="ECO:0007669"/>
    <property type="project" value="InterPro"/>
</dbReference>
<reference evidence="13 14" key="1">
    <citation type="submission" date="2018-07" db="EMBL/GenBank/DDBJ databases">
        <title>Crenobacter cavernae sp. nov., isolated from a karst cave.</title>
        <authorList>
            <person name="Zhu H."/>
        </authorList>
    </citation>
    <scope>NUCLEOTIDE SEQUENCE [LARGE SCALE GENOMIC DNA]</scope>
    <source>
        <strain evidence="13 14">K1W11S-77</strain>
    </source>
</reference>
<comment type="subcellular location">
    <subcellularLocation>
        <location evidence="1">Cell membrane</location>
        <topology evidence="1">Multi-pass membrane protein</topology>
    </subcellularLocation>
</comment>
<feature type="domain" description="ABC transporter" evidence="11">
    <location>
        <begin position="346"/>
        <end position="583"/>
    </location>
</feature>
<dbReference type="FunFam" id="3.40.50.300:FF:000221">
    <property type="entry name" value="Multidrug ABC transporter ATP-binding protein"/>
    <property type="match status" value="1"/>
</dbReference>
<dbReference type="PROSITE" id="PS50929">
    <property type="entry name" value="ABC_TM1F"/>
    <property type="match status" value="1"/>
</dbReference>
<dbReference type="Gene3D" id="3.40.50.300">
    <property type="entry name" value="P-loop containing nucleotide triphosphate hydrolases"/>
    <property type="match status" value="1"/>
</dbReference>
<dbReference type="InterPro" id="IPR036640">
    <property type="entry name" value="ABC1_TM_sf"/>
</dbReference>
<dbReference type="SUPFAM" id="SSF52540">
    <property type="entry name" value="P-loop containing nucleoside triphosphate hydrolases"/>
    <property type="match status" value="1"/>
</dbReference>
<dbReference type="SUPFAM" id="SSF90123">
    <property type="entry name" value="ABC transporter transmembrane region"/>
    <property type="match status" value="1"/>
</dbReference>
<dbReference type="KEGG" id="ccah:DWG20_13450"/>
<feature type="transmembrane region" description="Helical" evidence="10">
    <location>
        <begin position="66"/>
        <end position="87"/>
    </location>
</feature>
<evidence type="ECO:0000256" key="2">
    <source>
        <dbReference type="ARBA" id="ARBA00022448"/>
    </source>
</evidence>
<feature type="transmembrane region" description="Helical" evidence="10">
    <location>
        <begin position="256"/>
        <end position="277"/>
    </location>
</feature>
<dbReference type="Pfam" id="PF00664">
    <property type="entry name" value="ABC_membrane"/>
    <property type="match status" value="1"/>
</dbReference>
<feature type="transmembrane region" description="Helical" evidence="10">
    <location>
        <begin position="21"/>
        <end position="46"/>
    </location>
</feature>
<feature type="transmembrane region" description="Helical" evidence="10">
    <location>
        <begin position="169"/>
        <end position="187"/>
    </location>
</feature>
<keyword evidence="8" id="KW-0445">Lipid transport</keyword>
<dbReference type="PROSITE" id="PS00211">
    <property type="entry name" value="ABC_TRANSPORTER_1"/>
    <property type="match status" value="1"/>
</dbReference>
<keyword evidence="4 10" id="KW-0812">Transmembrane</keyword>
<evidence type="ECO:0000313" key="14">
    <source>
        <dbReference type="Proteomes" id="UP000254537"/>
    </source>
</evidence>
<evidence type="ECO:0000256" key="6">
    <source>
        <dbReference type="ARBA" id="ARBA00022840"/>
    </source>
</evidence>
<dbReference type="OrthoDB" id="8554730at2"/>
<dbReference type="PANTHER" id="PTHR24221:SF601">
    <property type="entry name" value="ABC TRANSPORTER"/>
    <property type="match status" value="1"/>
</dbReference>
<dbReference type="InterPro" id="IPR003439">
    <property type="entry name" value="ABC_transporter-like_ATP-bd"/>
</dbReference>
<keyword evidence="3" id="KW-1003">Cell membrane</keyword>
<name>A0A345YAE6_9NEIS</name>
<keyword evidence="9 10" id="KW-0472">Membrane</keyword>
<dbReference type="RefSeq" id="WP_115434815.1">
    <property type="nucleotide sequence ID" value="NZ_CP031337.1"/>
</dbReference>
<evidence type="ECO:0000259" key="11">
    <source>
        <dbReference type="PROSITE" id="PS50893"/>
    </source>
</evidence>
<dbReference type="InterPro" id="IPR003593">
    <property type="entry name" value="AAA+_ATPase"/>
</dbReference>
<dbReference type="Proteomes" id="UP000254537">
    <property type="component" value="Chromosome"/>
</dbReference>
<keyword evidence="7 10" id="KW-1133">Transmembrane helix</keyword>
<dbReference type="InterPro" id="IPR039421">
    <property type="entry name" value="Type_1_exporter"/>
</dbReference>